<evidence type="ECO:0000259" key="2">
    <source>
        <dbReference type="Pfam" id="PF09323"/>
    </source>
</evidence>
<sequence length="306" mass="34238">METKLKQHTFLRSILLIGYALLVLKLFLTGDLNNFVAPKMHGFLHFALWAFLLIGIIQLIRSTSDQKIVDSCDCEAHELPKSWIGSLWVYGLFILPLVGGFLFPDVLLDSAVAKNRGVVMGSELNEPLSSNPGDSTREAQITSFEEAEALYSEAILSEPGAIDKEIDMEKLKEILVSQDKIVMVESMFSPIIEILFSYQDEFNGKEVQLRGFVYRESEFEENEAVVARFGVTCCTADATVLGLMAEDEQMATIKDDEWVVVSGTFTQGEVKGYSMMVLQGIAVEKIEPIQEAYVDNVYMPVYPTME</sequence>
<gene>
    <name evidence="4" type="ORF">Q75_02530</name>
</gene>
<dbReference type="RefSeq" id="WP_059350256.1">
    <property type="nucleotide sequence ID" value="NZ_LDYG01000010.1"/>
</dbReference>
<feature type="domain" description="DUF1980" evidence="2">
    <location>
        <begin position="11"/>
        <end position="118"/>
    </location>
</feature>
<dbReference type="PATRIC" id="fig|1150625.3.peg.540"/>
<dbReference type="Pfam" id="PF21537">
    <property type="entry name" value="DUF1980_C"/>
    <property type="match status" value="1"/>
</dbReference>
<evidence type="ECO:0000256" key="1">
    <source>
        <dbReference type="SAM" id="Phobius"/>
    </source>
</evidence>
<dbReference type="STRING" id="1150625.Q75_02530"/>
<keyword evidence="1" id="KW-0812">Transmembrane</keyword>
<reference evidence="4 5" key="1">
    <citation type="journal article" date="2016" name="Front. Microbiol.">
        <title>Microevolution Analysis of Bacillus coahuilensis Unveils Differences in Phosphorus Acquisition Strategies and Their Regulation.</title>
        <authorList>
            <person name="Gomez-Lunar Z."/>
            <person name="Hernandez-Gonzalez I."/>
            <person name="Rodriguez-Torres M.D."/>
            <person name="Souza V."/>
            <person name="Olmedo-Alvarez G."/>
        </authorList>
    </citation>
    <scope>NUCLEOTIDE SEQUENCE [LARGE SCALE GENOMIC DNA]</scope>
    <source>
        <strain evidence="5">p1.1.43</strain>
    </source>
</reference>
<keyword evidence="1" id="KW-0472">Membrane</keyword>
<dbReference type="PANTHER" id="PTHR40047">
    <property type="entry name" value="UPF0703 PROTEIN YCGQ"/>
    <property type="match status" value="1"/>
</dbReference>
<feature type="transmembrane region" description="Helical" evidence="1">
    <location>
        <begin position="87"/>
        <end position="108"/>
    </location>
</feature>
<evidence type="ECO:0008006" key="6">
    <source>
        <dbReference type="Google" id="ProtNLM"/>
    </source>
</evidence>
<dbReference type="AlphaFoldDB" id="A0A147KBI0"/>
<keyword evidence="1" id="KW-1133">Transmembrane helix</keyword>
<dbReference type="InterPro" id="IPR052955">
    <property type="entry name" value="UPF0703_membrane_permease"/>
</dbReference>
<dbReference type="InterPro" id="IPR048493">
    <property type="entry name" value="DUF1980_N"/>
</dbReference>
<name>A0A147KBI0_9BACI</name>
<evidence type="ECO:0000259" key="3">
    <source>
        <dbReference type="Pfam" id="PF21537"/>
    </source>
</evidence>
<organism evidence="4 5">
    <name type="scientific">Bacillus coahuilensis p1.1.43</name>
    <dbReference type="NCBI Taxonomy" id="1150625"/>
    <lineage>
        <taxon>Bacteria</taxon>
        <taxon>Bacillati</taxon>
        <taxon>Bacillota</taxon>
        <taxon>Bacilli</taxon>
        <taxon>Bacillales</taxon>
        <taxon>Bacillaceae</taxon>
        <taxon>Bacillus</taxon>
    </lineage>
</organism>
<dbReference type="Proteomes" id="UP000074108">
    <property type="component" value="Unassembled WGS sequence"/>
</dbReference>
<dbReference type="PANTHER" id="PTHR40047:SF1">
    <property type="entry name" value="UPF0703 PROTEIN YCGQ"/>
    <property type="match status" value="1"/>
</dbReference>
<dbReference type="OrthoDB" id="9770408at2"/>
<dbReference type="InterPro" id="IPR048447">
    <property type="entry name" value="DUF1980_C"/>
</dbReference>
<dbReference type="Pfam" id="PF09323">
    <property type="entry name" value="DUF1980"/>
    <property type="match status" value="1"/>
</dbReference>
<feature type="domain" description="DUF1980" evidence="3">
    <location>
        <begin position="165"/>
        <end position="294"/>
    </location>
</feature>
<accession>A0A147KBI0</accession>
<comment type="caution">
    <text evidence="4">The sequence shown here is derived from an EMBL/GenBank/DDBJ whole genome shotgun (WGS) entry which is preliminary data.</text>
</comment>
<evidence type="ECO:0000313" key="4">
    <source>
        <dbReference type="EMBL" id="KUP08518.1"/>
    </source>
</evidence>
<dbReference type="EMBL" id="LDYG01000010">
    <property type="protein sequence ID" value="KUP08518.1"/>
    <property type="molecule type" value="Genomic_DNA"/>
</dbReference>
<keyword evidence="5" id="KW-1185">Reference proteome</keyword>
<evidence type="ECO:0000313" key="5">
    <source>
        <dbReference type="Proteomes" id="UP000074108"/>
    </source>
</evidence>
<dbReference type="InterPro" id="IPR015402">
    <property type="entry name" value="DUF1980"/>
</dbReference>
<proteinExistence type="predicted"/>
<dbReference type="NCBIfam" id="TIGR03943">
    <property type="entry name" value="TIGR03943 family putative permease subunit"/>
    <property type="match status" value="1"/>
</dbReference>
<feature type="transmembrane region" description="Helical" evidence="1">
    <location>
        <begin position="9"/>
        <end position="28"/>
    </location>
</feature>
<protein>
    <recommendedName>
        <fullName evidence="6">TIGR03943 family protein</fullName>
    </recommendedName>
</protein>
<feature type="transmembrane region" description="Helical" evidence="1">
    <location>
        <begin position="40"/>
        <end position="60"/>
    </location>
</feature>